<protein>
    <submittedName>
        <fullName evidence="4">Putative ABC transport system ATP-binding protein</fullName>
    </submittedName>
</protein>
<evidence type="ECO:0000256" key="1">
    <source>
        <dbReference type="ARBA" id="ARBA00022741"/>
    </source>
</evidence>
<dbReference type="GO" id="GO:0022857">
    <property type="term" value="F:transmembrane transporter activity"/>
    <property type="evidence" value="ECO:0007669"/>
    <property type="project" value="TreeGrafter"/>
</dbReference>
<feature type="domain" description="ABC transporter" evidence="3">
    <location>
        <begin position="1"/>
        <end position="230"/>
    </location>
</feature>
<proteinExistence type="predicted"/>
<organism evidence="4 5">
    <name type="scientific">Selenihalanaerobacter shriftii</name>
    <dbReference type="NCBI Taxonomy" id="142842"/>
    <lineage>
        <taxon>Bacteria</taxon>
        <taxon>Bacillati</taxon>
        <taxon>Bacillota</taxon>
        <taxon>Clostridia</taxon>
        <taxon>Halanaerobiales</taxon>
        <taxon>Halobacteroidaceae</taxon>
        <taxon>Selenihalanaerobacter</taxon>
    </lineage>
</organism>
<reference evidence="5" key="1">
    <citation type="submission" date="2017-02" db="EMBL/GenBank/DDBJ databases">
        <authorList>
            <person name="Varghese N."/>
            <person name="Submissions S."/>
        </authorList>
    </citation>
    <scope>NUCLEOTIDE SEQUENCE [LARGE SCALE GENOMIC DNA]</scope>
    <source>
        <strain evidence="5">ATCC BAA-73</strain>
    </source>
</reference>
<dbReference type="STRING" id="142842.SAMN02745118_00146"/>
<dbReference type="GO" id="GO:0005886">
    <property type="term" value="C:plasma membrane"/>
    <property type="evidence" value="ECO:0007669"/>
    <property type="project" value="TreeGrafter"/>
</dbReference>
<evidence type="ECO:0000259" key="3">
    <source>
        <dbReference type="PROSITE" id="PS50893"/>
    </source>
</evidence>
<dbReference type="Gene3D" id="3.40.50.300">
    <property type="entry name" value="P-loop containing nucleotide triphosphate hydrolases"/>
    <property type="match status" value="1"/>
</dbReference>
<keyword evidence="5" id="KW-1185">Reference proteome</keyword>
<dbReference type="EMBL" id="FUWM01000003">
    <property type="protein sequence ID" value="SJZ30966.1"/>
    <property type="molecule type" value="Genomic_DNA"/>
</dbReference>
<dbReference type="SUPFAM" id="SSF52540">
    <property type="entry name" value="P-loop containing nucleoside triphosphate hydrolases"/>
    <property type="match status" value="1"/>
</dbReference>
<evidence type="ECO:0000313" key="5">
    <source>
        <dbReference type="Proteomes" id="UP000190625"/>
    </source>
</evidence>
<dbReference type="PANTHER" id="PTHR24220">
    <property type="entry name" value="IMPORT ATP-BINDING PROTEIN"/>
    <property type="match status" value="1"/>
</dbReference>
<sequence>MALKGVDLELRTGDFVTIIGSNGAGKSTLLNSIAGSFRIDAGNIQVDDKDVTNMPDYKRAGLIGRVFQDPLQGTAATMSIEENLAMAAARGKKRGLGIGVNKERRDEFKEYLSLLGLGLEDRLTDKVGLLSGGQRQSLTLLMATIAKPKVLLLDEHTAALDPKTAQQVIDLTKSIVVKHSLTVLMVTHDLNQALNLGNRTIMMDNGEIVLDIKNPERKHLTVDDLLDKFAQAKGEELMNDRILLAQ</sequence>
<dbReference type="GO" id="GO:0016887">
    <property type="term" value="F:ATP hydrolysis activity"/>
    <property type="evidence" value="ECO:0007669"/>
    <property type="project" value="InterPro"/>
</dbReference>
<keyword evidence="1" id="KW-0547">Nucleotide-binding</keyword>
<dbReference type="PANTHER" id="PTHR24220:SF692">
    <property type="entry name" value="ABC TRANSPORTER DOMAIN-CONTAINING PROTEIN"/>
    <property type="match status" value="1"/>
</dbReference>
<dbReference type="InterPro" id="IPR003593">
    <property type="entry name" value="AAA+_ATPase"/>
</dbReference>
<dbReference type="Proteomes" id="UP000190625">
    <property type="component" value="Unassembled WGS sequence"/>
</dbReference>
<dbReference type="PROSITE" id="PS50893">
    <property type="entry name" value="ABC_TRANSPORTER_2"/>
    <property type="match status" value="1"/>
</dbReference>
<keyword evidence="2 4" id="KW-0067">ATP-binding</keyword>
<name>A0A1T4JLC6_9FIRM</name>
<dbReference type="InterPro" id="IPR027417">
    <property type="entry name" value="P-loop_NTPase"/>
</dbReference>
<accession>A0A1T4JLC6</accession>
<dbReference type="GO" id="GO:0005524">
    <property type="term" value="F:ATP binding"/>
    <property type="evidence" value="ECO:0007669"/>
    <property type="project" value="UniProtKB-KW"/>
</dbReference>
<evidence type="ECO:0000256" key="2">
    <source>
        <dbReference type="ARBA" id="ARBA00022840"/>
    </source>
</evidence>
<dbReference type="Pfam" id="PF00005">
    <property type="entry name" value="ABC_tran"/>
    <property type="match status" value="1"/>
</dbReference>
<dbReference type="InterPro" id="IPR003439">
    <property type="entry name" value="ABC_transporter-like_ATP-bd"/>
</dbReference>
<gene>
    <name evidence="4" type="ORF">SAMN02745118_00146</name>
</gene>
<evidence type="ECO:0000313" key="4">
    <source>
        <dbReference type="EMBL" id="SJZ30966.1"/>
    </source>
</evidence>
<dbReference type="SMART" id="SM00382">
    <property type="entry name" value="AAA"/>
    <property type="match status" value="1"/>
</dbReference>
<dbReference type="InterPro" id="IPR015854">
    <property type="entry name" value="ABC_transpr_LolD-like"/>
</dbReference>
<dbReference type="AlphaFoldDB" id="A0A1T4JLC6"/>